<dbReference type="GO" id="GO:0000338">
    <property type="term" value="P:protein deneddylation"/>
    <property type="evidence" value="ECO:0007669"/>
    <property type="project" value="TreeGrafter"/>
</dbReference>
<dbReference type="Pfam" id="PF02902">
    <property type="entry name" value="Peptidase_C48"/>
    <property type="match status" value="2"/>
</dbReference>
<sequence>MPADAVVLDFENAEVRSSDYDSLRPEGWLTGEIINFYWTFLERREFPTHPSVLFLGTYTAYRISTAECARDTELISRQLAQELGGHRQVILVPLNSRNHWSLLVYCRPTRTFYHYDSIASHNRAFAERAAGRFLRVVEPRAREGFYFKSMQTPQQNNDFDCGVYVLAIAEELARRYVNHVERRGKEGRSRAAYDRLNAARDFSADAGEEQPRSRTISQAHSHVRPKPLHQHQGSRYAAESGIADSASATATLPNRALASHLLMPRFASQKQQQQQQQSQPAFAAFHSPFEHFYRNPASDSFMRQHVSEPLVKVPEPLLKGGGQSAGDCSAEDAHSTLLRRTLREERLKLEVDMMQKAGLPRDFWLVTVEDIEYPQCMRKRIRALVVDLRRQQKMKLKGGGCPEPVPAVQRQYQCRLFPMTLSQDDVDALQPGEWVTDDAIDFYFRSLKYKYFRDNKKYVYIPVNIANLLTERAVDSSTKHLKELADDANALDYETQCLRKPRQIRVAFLPIFGDGHWSLLVYRQQKNKLPEFLHFNSYLNSTRAHHTQCARTALINLLYVFRENDPDMTISKESYKLVVKNCPQQNNGNDCGVFVCMYAYILSSRLARREKEREAHASSIHAFVRRLSTMSVAPPTHDTDQLSFSDRNKHKDKDRSDPDELLWKVKDKDGLPPDDMRAYIQRVIYHATSTSRSTTASL</sequence>
<dbReference type="SUPFAM" id="SSF54001">
    <property type="entry name" value="Cysteine proteinases"/>
    <property type="match status" value="2"/>
</dbReference>
<feature type="domain" description="Ubiquitin-like protease family profile" evidence="6">
    <location>
        <begin position="13"/>
        <end position="172"/>
    </location>
</feature>
<dbReference type="GO" id="GO:0008234">
    <property type="term" value="F:cysteine-type peptidase activity"/>
    <property type="evidence" value="ECO:0007669"/>
    <property type="project" value="UniProtKB-KW"/>
</dbReference>
<dbReference type="PANTHER" id="PTHR46468">
    <property type="entry name" value="SENTRIN-SPECIFIC PROTEASE 8"/>
    <property type="match status" value="1"/>
</dbReference>
<gene>
    <name evidence="7" type="ORF">GGI15_002668</name>
</gene>
<dbReference type="Gene3D" id="3.40.395.10">
    <property type="entry name" value="Adenoviral Proteinase, Chain A"/>
    <property type="match status" value="2"/>
</dbReference>
<feature type="domain" description="Ubiquitin-like protease family profile" evidence="6">
    <location>
        <begin position="419"/>
        <end position="602"/>
    </location>
</feature>
<protein>
    <recommendedName>
        <fullName evidence="6">Ubiquitin-like protease family profile domain-containing protein</fullName>
    </recommendedName>
</protein>
<comment type="similarity">
    <text evidence="1">Belongs to the peptidase C48 family.</text>
</comment>
<evidence type="ECO:0000256" key="5">
    <source>
        <dbReference type="SAM" id="MobiDB-lite"/>
    </source>
</evidence>
<evidence type="ECO:0000256" key="1">
    <source>
        <dbReference type="ARBA" id="ARBA00005234"/>
    </source>
</evidence>
<dbReference type="OrthoDB" id="5065855at2759"/>
<dbReference type="PANTHER" id="PTHR46468:SF1">
    <property type="entry name" value="SENTRIN-SPECIFIC PROTEASE 8"/>
    <property type="match status" value="1"/>
</dbReference>
<dbReference type="PROSITE" id="PS50600">
    <property type="entry name" value="ULP_PROTEASE"/>
    <property type="match status" value="2"/>
</dbReference>
<dbReference type="Proteomes" id="UP001140172">
    <property type="component" value="Unassembled WGS sequence"/>
</dbReference>
<reference evidence="7" key="1">
    <citation type="submission" date="2022-07" db="EMBL/GenBank/DDBJ databases">
        <title>Phylogenomic reconstructions and comparative analyses of Kickxellomycotina fungi.</title>
        <authorList>
            <person name="Reynolds N.K."/>
            <person name="Stajich J.E."/>
            <person name="Barry K."/>
            <person name="Grigoriev I.V."/>
            <person name="Crous P."/>
            <person name="Smith M.E."/>
        </authorList>
    </citation>
    <scope>NUCLEOTIDE SEQUENCE</scope>
    <source>
        <strain evidence="7">BCRC 34489</strain>
    </source>
</reference>
<keyword evidence="4" id="KW-0788">Thiol protease</keyword>
<organism evidence="7 8">
    <name type="scientific">Coemansia interrupta</name>
    <dbReference type="NCBI Taxonomy" id="1126814"/>
    <lineage>
        <taxon>Eukaryota</taxon>
        <taxon>Fungi</taxon>
        <taxon>Fungi incertae sedis</taxon>
        <taxon>Zoopagomycota</taxon>
        <taxon>Kickxellomycotina</taxon>
        <taxon>Kickxellomycetes</taxon>
        <taxon>Kickxellales</taxon>
        <taxon>Kickxellaceae</taxon>
        <taxon>Coemansia</taxon>
    </lineage>
</organism>
<evidence type="ECO:0000256" key="2">
    <source>
        <dbReference type="ARBA" id="ARBA00022670"/>
    </source>
</evidence>
<evidence type="ECO:0000256" key="4">
    <source>
        <dbReference type="ARBA" id="ARBA00022807"/>
    </source>
</evidence>
<dbReference type="InterPro" id="IPR044613">
    <property type="entry name" value="Nep1/2-like"/>
</dbReference>
<dbReference type="GO" id="GO:0006508">
    <property type="term" value="P:proteolysis"/>
    <property type="evidence" value="ECO:0007669"/>
    <property type="project" value="UniProtKB-KW"/>
</dbReference>
<keyword evidence="8" id="KW-1185">Reference proteome</keyword>
<dbReference type="EMBL" id="JANBUM010000151">
    <property type="protein sequence ID" value="KAJ2783204.1"/>
    <property type="molecule type" value="Genomic_DNA"/>
</dbReference>
<feature type="region of interest" description="Disordered" evidence="5">
    <location>
        <begin position="202"/>
        <end position="241"/>
    </location>
</feature>
<accession>A0A9W8LK19</accession>
<evidence type="ECO:0000313" key="8">
    <source>
        <dbReference type="Proteomes" id="UP001140172"/>
    </source>
</evidence>
<dbReference type="AlphaFoldDB" id="A0A9W8LK19"/>
<dbReference type="InterPro" id="IPR038765">
    <property type="entry name" value="Papain-like_cys_pep_sf"/>
</dbReference>
<keyword evidence="2" id="KW-0645">Protease</keyword>
<dbReference type="InterPro" id="IPR003653">
    <property type="entry name" value="Peptidase_C48_C"/>
</dbReference>
<proteinExistence type="inferred from homology"/>
<keyword evidence="3" id="KW-0378">Hydrolase</keyword>
<feature type="region of interest" description="Disordered" evidence="5">
    <location>
        <begin position="632"/>
        <end position="657"/>
    </location>
</feature>
<comment type="caution">
    <text evidence="7">The sequence shown here is derived from an EMBL/GenBank/DDBJ whole genome shotgun (WGS) entry which is preliminary data.</text>
</comment>
<evidence type="ECO:0000259" key="6">
    <source>
        <dbReference type="PROSITE" id="PS50600"/>
    </source>
</evidence>
<evidence type="ECO:0000256" key="3">
    <source>
        <dbReference type="ARBA" id="ARBA00022801"/>
    </source>
</evidence>
<dbReference type="GO" id="GO:0019784">
    <property type="term" value="F:deNEDDylase activity"/>
    <property type="evidence" value="ECO:0007669"/>
    <property type="project" value="InterPro"/>
</dbReference>
<evidence type="ECO:0000313" key="7">
    <source>
        <dbReference type="EMBL" id="KAJ2783204.1"/>
    </source>
</evidence>
<name>A0A9W8LK19_9FUNG</name>
<feature type="compositionally biased region" description="Basic and acidic residues" evidence="5">
    <location>
        <begin position="646"/>
        <end position="657"/>
    </location>
</feature>